<dbReference type="AlphaFoldDB" id="A0A4Y3WDW8"/>
<accession>A0A4Y3WDW8</accession>
<organism evidence="1 2">
    <name type="scientific">Nitrobacter winogradskyi</name>
    <name type="common">Nitrobacter agilis</name>
    <dbReference type="NCBI Taxonomy" id="913"/>
    <lineage>
        <taxon>Bacteria</taxon>
        <taxon>Pseudomonadati</taxon>
        <taxon>Pseudomonadota</taxon>
        <taxon>Alphaproteobacteria</taxon>
        <taxon>Hyphomicrobiales</taxon>
        <taxon>Nitrobacteraceae</taxon>
        <taxon>Nitrobacter</taxon>
    </lineage>
</organism>
<gene>
    <name evidence="1" type="ORF">NWI01_27170</name>
</gene>
<comment type="caution">
    <text evidence="1">The sequence shown here is derived from an EMBL/GenBank/DDBJ whole genome shotgun (WGS) entry which is preliminary data.</text>
</comment>
<sequence>MIKIAKRLQAVTVTPSLQWQPDNCIKHPKAKRFVKMAADTNADAATDEIKHSLKRIKNHRQRQ</sequence>
<evidence type="ECO:0000313" key="1">
    <source>
        <dbReference type="EMBL" id="GEC16825.1"/>
    </source>
</evidence>
<dbReference type="Proteomes" id="UP000318825">
    <property type="component" value="Unassembled WGS sequence"/>
</dbReference>
<name>A0A4Y3WDW8_NITWI</name>
<evidence type="ECO:0000313" key="2">
    <source>
        <dbReference type="Proteomes" id="UP000318825"/>
    </source>
</evidence>
<proteinExistence type="predicted"/>
<protein>
    <submittedName>
        <fullName evidence="1">Uncharacterized protein</fullName>
    </submittedName>
</protein>
<dbReference type="EMBL" id="BJNF01000079">
    <property type="protein sequence ID" value="GEC16825.1"/>
    <property type="molecule type" value="Genomic_DNA"/>
</dbReference>
<reference evidence="1 2" key="1">
    <citation type="submission" date="2019-06" db="EMBL/GenBank/DDBJ databases">
        <title>Whole genome shotgun sequence of Nitrobacter winogradskyi NBRC 14297.</title>
        <authorList>
            <person name="Hosoyama A."/>
            <person name="Uohara A."/>
            <person name="Ohji S."/>
            <person name="Ichikawa N."/>
        </authorList>
    </citation>
    <scope>NUCLEOTIDE SEQUENCE [LARGE SCALE GENOMIC DNA]</scope>
    <source>
        <strain evidence="1 2">NBRC 14297</strain>
    </source>
</reference>